<gene>
    <name evidence="2" type="ORF">VKT23_008110</name>
</gene>
<evidence type="ECO:0000256" key="1">
    <source>
        <dbReference type="SAM" id="SignalP"/>
    </source>
</evidence>
<evidence type="ECO:0000313" key="3">
    <source>
        <dbReference type="Proteomes" id="UP001498398"/>
    </source>
</evidence>
<comment type="caution">
    <text evidence="2">The sequence shown here is derived from an EMBL/GenBank/DDBJ whole genome shotgun (WGS) entry which is preliminary data.</text>
</comment>
<keyword evidence="3" id="KW-1185">Reference proteome</keyword>
<feature type="chain" id="PRO_5046694542" evidence="1">
    <location>
        <begin position="21"/>
        <end position="116"/>
    </location>
</feature>
<reference evidence="2 3" key="1">
    <citation type="submission" date="2024-01" db="EMBL/GenBank/DDBJ databases">
        <title>A draft genome for the cacao thread blight pathogen Marasmiellus scandens.</title>
        <authorList>
            <person name="Baruah I.K."/>
            <person name="Leung J."/>
            <person name="Bukari Y."/>
            <person name="Amoako-Attah I."/>
            <person name="Meinhardt L.W."/>
            <person name="Bailey B.A."/>
            <person name="Cohen S.P."/>
        </authorList>
    </citation>
    <scope>NUCLEOTIDE SEQUENCE [LARGE SCALE GENOMIC DNA]</scope>
    <source>
        <strain evidence="2 3">GH-19</strain>
    </source>
</reference>
<organism evidence="2 3">
    <name type="scientific">Marasmiellus scandens</name>
    <dbReference type="NCBI Taxonomy" id="2682957"/>
    <lineage>
        <taxon>Eukaryota</taxon>
        <taxon>Fungi</taxon>
        <taxon>Dikarya</taxon>
        <taxon>Basidiomycota</taxon>
        <taxon>Agaricomycotina</taxon>
        <taxon>Agaricomycetes</taxon>
        <taxon>Agaricomycetidae</taxon>
        <taxon>Agaricales</taxon>
        <taxon>Marasmiineae</taxon>
        <taxon>Omphalotaceae</taxon>
        <taxon>Marasmiellus</taxon>
    </lineage>
</organism>
<keyword evidence="1" id="KW-0732">Signal</keyword>
<protein>
    <submittedName>
        <fullName evidence="2">Uncharacterized protein</fullName>
    </submittedName>
</protein>
<sequence>MRTFFATALVFLFAQAFVAANSLNARQDGGDVGAPCGAGNARKACSAVVLLASPSAAMLKSAPFKHPLDLTEQKMGVLPMHDDIEAAFYRLLNMTSQCDLWNIFRWRILEIESVIN</sequence>
<accession>A0ABR1JHX0</accession>
<dbReference type="Proteomes" id="UP001498398">
    <property type="component" value="Unassembled WGS sequence"/>
</dbReference>
<name>A0ABR1JHX0_9AGAR</name>
<evidence type="ECO:0000313" key="2">
    <source>
        <dbReference type="EMBL" id="KAK7461682.1"/>
    </source>
</evidence>
<proteinExistence type="predicted"/>
<feature type="signal peptide" evidence="1">
    <location>
        <begin position="1"/>
        <end position="20"/>
    </location>
</feature>
<dbReference type="EMBL" id="JBANRG010000012">
    <property type="protein sequence ID" value="KAK7461682.1"/>
    <property type="molecule type" value="Genomic_DNA"/>
</dbReference>